<evidence type="ECO:0000313" key="2">
    <source>
        <dbReference type="Proteomes" id="UP001218364"/>
    </source>
</evidence>
<gene>
    <name evidence="1" type="ORF">PXK24_20955</name>
</gene>
<dbReference type="EMBL" id="JARCJK010000023">
    <property type="protein sequence ID" value="MDE4168159.1"/>
    <property type="molecule type" value="Genomic_DNA"/>
</dbReference>
<sequence>MDMGNNNPATHPISSLYGMSCFFHCVAIFFLFSASVTVTPANGDTVLESVIAYADSLEFDTIATNIAETNLPLALEPSYSNGIDGTIINFIQNKPTPYFGTDTYAVENIDSLGAIDLDNINTIGIGAVNTGEVLLDRRQHIAGILNGNNADLQQAVTASTNAITQRSAAVGSTQDMSALILNMASNSQMVKAKVDNTVNHLSGSISQITSTAIGAVNTGQIQSGISAIVRSISAPST</sequence>
<dbReference type="Proteomes" id="UP001218364">
    <property type="component" value="Unassembled WGS sequence"/>
</dbReference>
<name>A0ABD4XG31_9RHOB</name>
<accession>A0ABD4XG31</accession>
<dbReference type="AlphaFoldDB" id="A0ABD4XG31"/>
<proteinExistence type="predicted"/>
<comment type="caution">
    <text evidence="1">The sequence shown here is derived from an EMBL/GenBank/DDBJ whole genome shotgun (WGS) entry which is preliminary data.</text>
</comment>
<organism evidence="1 2">
    <name type="scientific">Phaeobacter gallaeciensis</name>
    <dbReference type="NCBI Taxonomy" id="60890"/>
    <lineage>
        <taxon>Bacteria</taxon>
        <taxon>Pseudomonadati</taxon>
        <taxon>Pseudomonadota</taxon>
        <taxon>Alphaproteobacteria</taxon>
        <taxon>Rhodobacterales</taxon>
        <taxon>Roseobacteraceae</taxon>
        <taxon>Phaeobacter</taxon>
    </lineage>
</organism>
<protein>
    <submittedName>
        <fullName evidence="1">Uncharacterized protein</fullName>
    </submittedName>
</protein>
<reference evidence="1 2" key="1">
    <citation type="submission" date="2023-02" db="EMBL/GenBank/DDBJ databases">
        <title>Population genomics of bacteria associated with diatom.</title>
        <authorList>
            <person name="Xie J."/>
            <person name="Wang H."/>
        </authorList>
    </citation>
    <scope>NUCLEOTIDE SEQUENCE [LARGE SCALE GENOMIC DNA]</scope>
    <source>
        <strain evidence="1 2">PT47_8</strain>
    </source>
</reference>
<evidence type="ECO:0000313" key="1">
    <source>
        <dbReference type="EMBL" id="MDE4168159.1"/>
    </source>
</evidence>
<dbReference type="RefSeq" id="WP_274840315.1">
    <property type="nucleotide sequence ID" value="NZ_JARCJF010000023.1"/>
</dbReference>